<keyword evidence="1" id="KW-0812">Transmembrane</keyword>
<comment type="caution">
    <text evidence="2">The sequence shown here is derived from an EMBL/GenBank/DDBJ whole genome shotgun (WGS) entry which is preliminary data.</text>
</comment>
<evidence type="ECO:0000256" key="1">
    <source>
        <dbReference type="SAM" id="Phobius"/>
    </source>
</evidence>
<organism evidence="2 3">
    <name type="scientific">Candidatus Curtissbacteria bacterium RIFOXYA1_FULL_41_14</name>
    <dbReference type="NCBI Taxonomy" id="1797737"/>
    <lineage>
        <taxon>Bacteria</taxon>
        <taxon>Candidatus Curtissiibacteriota</taxon>
    </lineage>
</organism>
<proteinExistence type="predicted"/>
<dbReference type="EMBL" id="MFCA01000025">
    <property type="protein sequence ID" value="OGE01828.1"/>
    <property type="molecule type" value="Genomic_DNA"/>
</dbReference>
<reference evidence="2 3" key="1">
    <citation type="journal article" date="2016" name="Nat. Commun.">
        <title>Thousands of microbial genomes shed light on interconnected biogeochemical processes in an aquifer system.</title>
        <authorList>
            <person name="Anantharaman K."/>
            <person name="Brown C.T."/>
            <person name="Hug L.A."/>
            <person name="Sharon I."/>
            <person name="Castelle C.J."/>
            <person name="Probst A.J."/>
            <person name="Thomas B.C."/>
            <person name="Singh A."/>
            <person name="Wilkins M.J."/>
            <person name="Karaoz U."/>
            <person name="Brodie E.L."/>
            <person name="Williams K.H."/>
            <person name="Hubbard S.S."/>
            <person name="Banfield J.F."/>
        </authorList>
    </citation>
    <scope>NUCLEOTIDE SEQUENCE [LARGE SCALE GENOMIC DNA]</scope>
</reference>
<evidence type="ECO:0000313" key="2">
    <source>
        <dbReference type="EMBL" id="OGE01828.1"/>
    </source>
</evidence>
<sequence>MSKIIVSIIIILMLIGGLSIWYFSPLRKGGQLQFIKTKGNGPQKLAIKTGRPGEFKLVKFSEDVVNPLEVEGIPSNNFSKNDRIGIEGKVNIQNSQASTIRILGKEREEIQKINPSIQTKPDGRIIICCIAPPDKPGEYVLEFLLNGERAPIFPLLFKVSS</sequence>
<evidence type="ECO:0000313" key="3">
    <source>
        <dbReference type="Proteomes" id="UP000176751"/>
    </source>
</evidence>
<dbReference type="Proteomes" id="UP000176751">
    <property type="component" value="Unassembled WGS sequence"/>
</dbReference>
<dbReference type="AlphaFoldDB" id="A0A1F5HCJ0"/>
<dbReference type="STRING" id="1797737.A2196_02995"/>
<keyword evidence="1" id="KW-1133">Transmembrane helix</keyword>
<keyword evidence="1" id="KW-0472">Membrane</keyword>
<name>A0A1F5HCJ0_9BACT</name>
<feature type="transmembrane region" description="Helical" evidence="1">
    <location>
        <begin position="6"/>
        <end position="24"/>
    </location>
</feature>
<protein>
    <submittedName>
        <fullName evidence="2">Uncharacterized protein</fullName>
    </submittedName>
</protein>
<accession>A0A1F5HCJ0</accession>
<gene>
    <name evidence="2" type="ORF">A2196_02995</name>
</gene>